<reference evidence="1 2" key="1">
    <citation type="submission" date="2020-11" db="EMBL/GenBank/DDBJ databases">
        <title>Pseudomonas fulva producing VIM-24.</title>
        <authorList>
            <person name="Liu S."/>
        </authorList>
    </citation>
    <scope>NUCLEOTIDE SEQUENCE [LARGE SCALE GENOMIC DNA]</scope>
    <source>
        <strain evidence="1 2">ZDHY414</strain>
    </source>
</reference>
<dbReference type="RefSeq" id="WP_196110575.1">
    <property type="nucleotide sequence ID" value="NZ_CP064943.1"/>
</dbReference>
<dbReference type="AlphaFoldDB" id="A0A7S9Q4F8"/>
<name>A0A7S9Q4F8_9PSED</name>
<sequence length="85" mass="9779">MTVESAITKALENFDPKNPFHMALRKYGEYRYNRVIELATESQRVAIAEGHSIVEVAESVRARALEIFADERRMRGIRLEDELGL</sequence>
<dbReference type="Proteomes" id="UP000594430">
    <property type="component" value="Chromosome"/>
</dbReference>
<protein>
    <submittedName>
        <fullName evidence="1">Uncharacterized protein</fullName>
    </submittedName>
</protein>
<dbReference type="EMBL" id="CP064946">
    <property type="protein sequence ID" value="QPH50648.1"/>
    <property type="molecule type" value="Genomic_DNA"/>
</dbReference>
<proteinExistence type="predicted"/>
<gene>
    <name evidence="1" type="ORF">IZU98_08100</name>
</gene>
<accession>A0A7S9Q4F8</accession>
<evidence type="ECO:0000313" key="2">
    <source>
        <dbReference type="Proteomes" id="UP000594430"/>
    </source>
</evidence>
<evidence type="ECO:0000313" key="1">
    <source>
        <dbReference type="EMBL" id="QPH50648.1"/>
    </source>
</evidence>
<organism evidence="1 2">
    <name type="scientific">Pseudomonas fulva</name>
    <dbReference type="NCBI Taxonomy" id="47880"/>
    <lineage>
        <taxon>Bacteria</taxon>
        <taxon>Pseudomonadati</taxon>
        <taxon>Pseudomonadota</taxon>
        <taxon>Gammaproteobacteria</taxon>
        <taxon>Pseudomonadales</taxon>
        <taxon>Pseudomonadaceae</taxon>
        <taxon>Pseudomonas</taxon>
    </lineage>
</organism>